<evidence type="ECO:0000256" key="1">
    <source>
        <dbReference type="ARBA" id="ARBA00006739"/>
    </source>
</evidence>
<evidence type="ECO:0000256" key="3">
    <source>
        <dbReference type="ARBA" id="ARBA00022679"/>
    </source>
</evidence>
<dbReference type="Proteomes" id="UP000183253">
    <property type="component" value="Unassembled WGS sequence"/>
</dbReference>
<sequence length="282" mass="32274">MIGIVIVSYKNQDGTVAFINEQLPKIGVPWKAVVVDNSPQENVGKAIAERCGGVLLRHPDEAIEEQSRVYVFSTLKNLGFARGNNLGADILARNFAVDYLLFSNDDIIISDSRVMEKMLLQFGKQQDVAIVGPRIVGKDNRDQSPHYHIITPLRQIGWKLFRQFRRNRVAVRPAIEPPQSSYCYWVSGCFFLVRQSDFSAVGGFDPRTFLYSEEVILSERMKRIGKRSYFTANTNVVHLGGCSTQQVNNRTLRRYLKQSNCIYYRNYLHSNPVIVWLYKVIC</sequence>
<protein>
    <submittedName>
        <fullName evidence="4">Glycosyltransferase, GT2 family</fullName>
    </submittedName>
</protein>
<dbReference type="PANTHER" id="PTHR43179:SF12">
    <property type="entry name" value="GALACTOFURANOSYLTRANSFERASE GLFT2"/>
    <property type="match status" value="1"/>
</dbReference>
<evidence type="ECO:0000256" key="2">
    <source>
        <dbReference type="ARBA" id="ARBA00022676"/>
    </source>
</evidence>
<dbReference type="RefSeq" id="WP_020692517.1">
    <property type="nucleotide sequence ID" value="NZ_CAEG01000001.1"/>
</dbReference>
<dbReference type="OrthoDB" id="9771846at2"/>
<dbReference type="STRING" id="1033731.SAMN05444145_101278"/>
<evidence type="ECO:0000313" key="4">
    <source>
        <dbReference type="EMBL" id="SEA00983.1"/>
    </source>
</evidence>
<dbReference type="GO" id="GO:0016757">
    <property type="term" value="F:glycosyltransferase activity"/>
    <property type="evidence" value="ECO:0007669"/>
    <property type="project" value="UniProtKB-KW"/>
</dbReference>
<reference evidence="4 5" key="1">
    <citation type="submission" date="2016-10" db="EMBL/GenBank/DDBJ databases">
        <authorList>
            <person name="de Groot N.N."/>
        </authorList>
    </citation>
    <scope>NUCLEOTIDE SEQUENCE [LARGE SCALE GENOMIC DNA]</scope>
    <source>
        <strain evidence="4 5">DSM 25383</strain>
    </source>
</reference>
<keyword evidence="2" id="KW-0328">Glycosyltransferase</keyword>
<comment type="similarity">
    <text evidence="1">Belongs to the glycosyltransferase 2 family.</text>
</comment>
<dbReference type="EMBL" id="FNRI01000001">
    <property type="protein sequence ID" value="SEA00983.1"/>
    <property type="molecule type" value="Genomic_DNA"/>
</dbReference>
<organism evidence="4 5">
    <name type="scientific">Alistipes timonensis JC136</name>
    <dbReference type="NCBI Taxonomy" id="1033731"/>
    <lineage>
        <taxon>Bacteria</taxon>
        <taxon>Pseudomonadati</taxon>
        <taxon>Bacteroidota</taxon>
        <taxon>Bacteroidia</taxon>
        <taxon>Bacteroidales</taxon>
        <taxon>Rikenellaceae</taxon>
        <taxon>Alistipes</taxon>
    </lineage>
</organism>
<proteinExistence type="inferred from homology"/>
<keyword evidence="5" id="KW-1185">Reference proteome</keyword>
<gene>
    <name evidence="4" type="ORF">SAMN05444145_101278</name>
</gene>
<dbReference type="Gene3D" id="3.90.550.10">
    <property type="entry name" value="Spore Coat Polysaccharide Biosynthesis Protein SpsA, Chain A"/>
    <property type="match status" value="1"/>
</dbReference>
<dbReference type="SUPFAM" id="SSF53448">
    <property type="entry name" value="Nucleotide-diphospho-sugar transferases"/>
    <property type="match status" value="1"/>
</dbReference>
<evidence type="ECO:0000313" key="5">
    <source>
        <dbReference type="Proteomes" id="UP000183253"/>
    </source>
</evidence>
<dbReference type="AlphaFoldDB" id="A0A1H3XNP1"/>
<dbReference type="InterPro" id="IPR029044">
    <property type="entry name" value="Nucleotide-diphossugar_trans"/>
</dbReference>
<accession>A0A1H3XNP1</accession>
<keyword evidence="3 4" id="KW-0808">Transferase</keyword>
<name>A0A1H3XNP1_9BACT</name>
<dbReference type="PANTHER" id="PTHR43179">
    <property type="entry name" value="RHAMNOSYLTRANSFERASE WBBL"/>
    <property type="match status" value="1"/>
</dbReference>